<evidence type="ECO:0000313" key="12">
    <source>
        <dbReference type="EMBL" id="CAI2384338.1"/>
    </source>
</evidence>
<dbReference type="EC" id="3.6.4.12" evidence="3"/>
<dbReference type="Pfam" id="PF17207">
    <property type="entry name" value="MCM_OB"/>
    <property type="match status" value="1"/>
</dbReference>
<evidence type="ECO:0000313" key="13">
    <source>
        <dbReference type="Proteomes" id="UP001295684"/>
    </source>
</evidence>
<dbReference type="InterPro" id="IPR001208">
    <property type="entry name" value="MCM_dom"/>
</dbReference>
<dbReference type="SUPFAM" id="SSF52540">
    <property type="entry name" value="P-loop containing nucleoside triphosphate hydrolases"/>
    <property type="match status" value="1"/>
</dbReference>
<evidence type="ECO:0000259" key="11">
    <source>
        <dbReference type="PROSITE" id="PS50051"/>
    </source>
</evidence>
<dbReference type="GO" id="GO:0003697">
    <property type="term" value="F:single-stranded DNA binding"/>
    <property type="evidence" value="ECO:0007669"/>
    <property type="project" value="TreeGrafter"/>
</dbReference>
<organism evidence="12 13">
    <name type="scientific">Euplotes crassus</name>
    <dbReference type="NCBI Taxonomy" id="5936"/>
    <lineage>
        <taxon>Eukaryota</taxon>
        <taxon>Sar</taxon>
        <taxon>Alveolata</taxon>
        <taxon>Ciliophora</taxon>
        <taxon>Intramacronucleata</taxon>
        <taxon>Spirotrichea</taxon>
        <taxon>Hypotrichia</taxon>
        <taxon>Euplotida</taxon>
        <taxon>Euplotidae</taxon>
        <taxon>Moneuplotes</taxon>
    </lineage>
</organism>
<dbReference type="SUPFAM" id="SSF50249">
    <property type="entry name" value="Nucleic acid-binding proteins"/>
    <property type="match status" value="1"/>
</dbReference>
<keyword evidence="4 9" id="KW-0547">Nucleotide-binding</keyword>
<dbReference type="InterPro" id="IPR033762">
    <property type="entry name" value="MCM_OB"/>
</dbReference>
<dbReference type="GO" id="GO:0017116">
    <property type="term" value="F:single-stranded DNA helicase activity"/>
    <property type="evidence" value="ECO:0007669"/>
    <property type="project" value="TreeGrafter"/>
</dbReference>
<gene>
    <name evidence="12" type="ORF">ECRASSUSDP1_LOCUS25863</name>
</gene>
<dbReference type="Proteomes" id="UP001295684">
    <property type="component" value="Unassembled WGS sequence"/>
</dbReference>
<feature type="compositionally biased region" description="Low complexity" evidence="10">
    <location>
        <begin position="575"/>
        <end position="595"/>
    </location>
</feature>
<dbReference type="AlphaFoldDB" id="A0AAD2D9F7"/>
<dbReference type="InterPro" id="IPR041562">
    <property type="entry name" value="MCM_lid"/>
</dbReference>
<dbReference type="GO" id="GO:0042555">
    <property type="term" value="C:MCM complex"/>
    <property type="evidence" value="ECO:0007669"/>
    <property type="project" value="TreeGrafter"/>
</dbReference>
<accession>A0AAD2D9F7</accession>
<dbReference type="GO" id="GO:0005524">
    <property type="term" value="F:ATP binding"/>
    <property type="evidence" value="ECO:0007669"/>
    <property type="project" value="UniProtKB-KW"/>
</dbReference>
<keyword evidence="5 9" id="KW-0067">ATP-binding</keyword>
<dbReference type="PROSITE" id="PS50051">
    <property type="entry name" value="MCM_2"/>
    <property type="match status" value="1"/>
</dbReference>
<dbReference type="InterPro" id="IPR056875">
    <property type="entry name" value="MCM8/REC_WHD"/>
</dbReference>
<dbReference type="EMBL" id="CAMPGE010026664">
    <property type="protein sequence ID" value="CAI2384338.1"/>
    <property type="molecule type" value="Genomic_DNA"/>
</dbReference>
<evidence type="ECO:0000256" key="10">
    <source>
        <dbReference type="SAM" id="MobiDB-lite"/>
    </source>
</evidence>
<proteinExistence type="inferred from homology"/>
<dbReference type="SMART" id="SM00382">
    <property type="entry name" value="AAA"/>
    <property type="match status" value="1"/>
</dbReference>
<dbReference type="Gene3D" id="2.20.28.10">
    <property type="match status" value="1"/>
</dbReference>
<feature type="domain" description="MCM C-terminal AAA(+) ATPase" evidence="11">
    <location>
        <begin position="331"/>
        <end position="560"/>
    </location>
</feature>
<evidence type="ECO:0000256" key="7">
    <source>
        <dbReference type="ARBA" id="ARBA00023242"/>
    </source>
</evidence>
<dbReference type="InterPro" id="IPR003593">
    <property type="entry name" value="AAA+_ATPase"/>
</dbReference>
<evidence type="ECO:0000256" key="8">
    <source>
        <dbReference type="ARBA" id="ARBA00042306"/>
    </source>
</evidence>
<evidence type="ECO:0000256" key="9">
    <source>
        <dbReference type="RuleBase" id="RU004070"/>
    </source>
</evidence>
<evidence type="ECO:0000256" key="1">
    <source>
        <dbReference type="ARBA" id="ARBA00004123"/>
    </source>
</evidence>
<comment type="caution">
    <text evidence="12">The sequence shown here is derived from an EMBL/GenBank/DDBJ whole genome shotgun (WGS) entry which is preliminary data.</text>
</comment>
<dbReference type="InterPro" id="IPR027417">
    <property type="entry name" value="P-loop_NTPase"/>
</dbReference>
<dbReference type="PROSITE" id="PS00847">
    <property type="entry name" value="MCM_1"/>
    <property type="match status" value="1"/>
</dbReference>
<dbReference type="Gene3D" id="3.40.50.300">
    <property type="entry name" value="P-loop containing nucleotide triphosphate hydrolases"/>
    <property type="match status" value="1"/>
</dbReference>
<keyword evidence="7" id="KW-0539">Nucleus</keyword>
<dbReference type="InterPro" id="IPR012340">
    <property type="entry name" value="NA-bd_OB-fold"/>
</dbReference>
<name>A0AAD2D9F7_EUPCR</name>
<dbReference type="InterPro" id="IPR018525">
    <property type="entry name" value="MCM_CS"/>
</dbReference>
<evidence type="ECO:0000256" key="4">
    <source>
        <dbReference type="ARBA" id="ARBA00022741"/>
    </source>
</evidence>
<keyword evidence="13" id="KW-1185">Reference proteome</keyword>
<feature type="region of interest" description="Disordered" evidence="10">
    <location>
        <begin position="566"/>
        <end position="624"/>
    </location>
</feature>
<evidence type="ECO:0000256" key="6">
    <source>
        <dbReference type="ARBA" id="ARBA00023125"/>
    </source>
</evidence>
<keyword evidence="6 9" id="KW-0238">DNA-binding</keyword>
<evidence type="ECO:0000256" key="2">
    <source>
        <dbReference type="ARBA" id="ARBA00008010"/>
    </source>
</evidence>
<protein>
    <recommendedName>
        <fullName evidence="3">DNA helicase</fullName>
        <ecNumber evidence="3">3.6.4.12</ecNumber>
    </recommendedName>
    <alternativeName>
        <fullName evidence="8">Minichromosome maintenance 8</fullName>
    </alternativeName>
</protein>
<evidence type="ECO:0000256" key="3">
    <source>
        <dbReference type="ARBA" id="ARBA00012551"/>
    </source>
</evidence>
<dbReference type="GO" id="GO:0006310">
    <property type="term" value="P:DNA recombination"/>
    <property type="evidence" value="ECO:0007669"/>
    <property type="project" value="UniProtKB-ARBA"/>
</dbReference>
<dbReference type="InterPro" id="IPR031327">
    <property type="entry name" value="MCM"/>
</dbReference>
<dbReference type="CDD" id="cd17706">
    <property type="entry name" value="MCM"/>
    <property type="match status" value="1"/>
</dbReference>
<dbReference type="PANTHER" id="PTHR11630:SF47">
    <property type="entry name" value="DNA HELICASE MCM8"/>
    <property type="match status" value="1"/>
</dbReference>
<dbReference type="CDD" id="cd22247">
    <property type="entry name" value="MCM8_WHD"/>
    <property type="match status" value="1"/>
</dbReference>
<comment type="similarity">
    <text evidence="2 9">Belongs to the MCM family.</text>
</comment>
<dbReference type="Pfam" id="PF17855">
    <property type="entry name" value="MCM_lid"/>
    <property type="match status" value="1"/>
</dbReference>
<dbReference type="SMART" id="SM00350">
    <property type="entry name" value="MCM"/>
    <property type="match status" value="1"/>
</dbReference>
<evidence type="ECO:0000256" key="5">
    <source>
        <dbReference type="ARBA" id="ARBA00022840"/>
    </source>
</evidence>
<reference evidence="12" key="1">
    <citation type="submission" date="2023-07" db="EMBL/GenBank/DDBJ databases">
        <authorList>
            <consortium name="AG Swart"/>
            <person name="Singh M."/>
            <person name="Singh A."/>
            <person name="Seah K."/>
            <person name="Emmerich C."/>
        </authorList>
    </citation>
    <scope>NUCLEOTIDE SEQUENCE</scope>
    <source>
        <strain evidence="12">DP1</strain>
    </source>
</reference>
<comment type="subcellular location">
    <subcellularLocation>
        <location evidence="1">Nucleus</location>
    </subcellularLocation>
</comment>
<sequence>MEPSEEIPAFEVSCLLERWKVYFPCELKPERFDRESFQHLAAKIWFETFKNPENDKYLEYEVEQENNDRVVVYVNYSTLINCGDNNVTQLCSYVYENPGQIINTLGVALDCVRYYVKKIPKRKEIKPRFTNYNKLFPLSSVKAQCLGHFICIKGTVLRISTIKVLVKSIIFTCNDCKQKISMDLLDGVWNTPNSCTNMDCRSRFFIPDKVGAKTSFYQRLRLQEIENDIKDLNAGKMPKCMDVEIRDDLIDKCISGDVVTIAGILKTEIMNDFKSRGARAGNRTTGLHTSYLDANSIMNSNINTMGSTNCESVDQRDVANFLSLAERGDELFPLFVKSACPSIYGNELVKAGLVLSLFGGTDLRFKKQQFSDLNNNDNLAQMDDEEDVEDVSLAMRPDIHVLMIGDPGMGKSQMLKHINCVAPRGVYVCGNSTTNAGLTATLIRDGGSNEQNLEAGALVLSDLGVCCIDEFDKMSGDQSALLEAMEQQTISIAKGGIIGSLSARCTLMACANPVSGHYQRSRSIIDNIRISNAILSRFDLIFLMLDEPDLDKDRLLSEHIMKLHARKGKRRQDDSNGYSQMSSSGMGYGSESGYNTSSYEDPYPRKRSYNTHGDRSNIYGASDTDIDGGIRPEEDYETLVNYLKRVMHQMDEDQILTPEFIKKYVTFAKRTCFPKLSKEACEILKSFYISLRVNSSGHNSIPVTSRQLDSIIRLSQAKAKLELRSIVTREDAEIVVKLIQESLFETNYDLVGFKATIDKIAGKKKVDKGEVDVNNIGSLSQPKQTKIFIEKLKEIATEKQDKSFTHTHLMEISRSLNMQVGDFRQYIDKLNANNVLLMKGHKIYELCVGL</sequence>
<dbReference type="Gene3D" id="2.40.50.140">
    <property type="entry name" value="Nucleic acid-binding proteins"/>
    <property type="match status" value="1"/>
</dbReference>
<dbReference type="GO" id="GO:0005634">
    <property type="term" value="C:nucleus"/>
    <property type="evidence" value="ECO:0007669"/>
    <property type="project" value="UniProtKB-SubCell"/>
</dbReference>
<dbReference type="GO" id="GO:0006260">
    <property type="term" value="P:DNA replication"/>
    <property type="evidence" value="ECO:0007669"/>
    <property type="project" value="InterPro"/>
</dbReference>
<dbReference type="Pfam" id="PF25051">
    <property type="entry name" value="WHD_MCM8"/>
    <property type="match status" value="1"/>
</dbReference>
<dbReference type="Pfam" id="PF00493">
    <property type="entry name" value="MCM"/>
    <property type="match status" value="1"/>
</dbReference>
<dbReference type="PANTHER" id="PTHR11630">
    <property type="entry name" value="DNA REPLICATION LICENSING FACTOR MCM FAMILY MEMBER"/>
    <property type="match status" value="1"/>
</dbReference>
<dbReference type="PRINTS" id="PR01657">
    <property type="entry name" value="MCMFAMILY"/>
</dbReference>